<comment type="similarity">
    <text evidence="1">Belongs to the colicins ColE2/ColE8/ColE9 and pyocins S1/S2 family.</text>
</comment>
<dbReference type="InterPro" id="IPR000290">
    <property type="entry name" value="Colicin_pyocin"/>
</dbReference>
<proteinExistence type="inferred from homology"/>
<evidence type="ECO:0000256" key="1">
    <source>
        <dbReference type="ARBA" id="ARBA00009346"/>
    </source>
</evidence>
<dbReference type="InterPro" id="IPR035900">
    <property type="entry name" value="Colicin_E_sf"/>
</dbReference>
<evidence type="ECO:0000313" key="3">
    <source>
        <dbReference type="EMBL" id="MBA1377880.1"/>
    </source>
</evidence>
<evidence type="ECO:0000256" key="2">
    <source>
        <dbReference type="ARBA" id="ARBA00023025"/>
    </source>
</evidence>
<dbReference type="PRINTS" id="PR01299">
    <property type="entry name" value="PYOCIN"/>
</dbReference>
<reference evidence="3 4" key="1">
    <citation type="submission" date="2019-06" db="EMBL/GenBank/DDBJ databases">
        <title>Analysis of the biodiversity of Brassica napus bacterial endophytes for the selection of potential efficient biofertilizers for rapeseed crops.</title>
        <authorList>
            <person name="Jimenez-Gomez A."/>
            <person name="Saati-Santamaria Z."/>
            <person name="Menendez E."/>
            <person name="Rivas R."/>
            <person name="Mateos P.F."/>
            <person name="Velazquez E."/>
            <person name="Garcia-Fraile P."/>
        </authorList>
    </citation>
    <scope>NUCLEOTIDE SEQUENCE [LARGE SCALE GENOMIC DNA]</scope>
    <source>
        <strain evidence="3 4">CDVBN10</strain>
    </source>
</reference>
<protein>
    <submittedName>
        <fullName evidence="3">Bacteriocin immunity protein</fullName>
    </submittedName>
</protein>
<accession>A0A7V8RL97</accession>
<dbReference type="Pfam" id="PF01320">
    <property type="entry name" value="Colicin_Pyocin"/>
    <property type="match status" value="1"/>
</dbReference>
<dbReference type="GO" id="GO:0030153">
    <property type="term" value="P:bacteriocin immunity"/>
    <property type="evidence" value="ECO:0007669"/>
    <property type="project" value="UniProtKB-KW"/>
</dbReference>
<dbReference type="Proteomes" id="UP000572407">
    <property type="component" value="Unassembled WGS sequence"/>
</dbReference>
<comment type="caution">
    <text evidence="3">The sequence shown here is derived from an EMBL/GenBank/DDBJ whole genome shotgun (WGS) entry which is preliminary data.</text>
</comment>
<keyword evidence="2" id="KW-0079">Bacteriocin immunity</keyword>
<dbReference type="RefSeq" id="WP_181287634.1">
    <property type="nucleotide sequence ID" value="NZ_VDLV01000010.1"/>
</dbReference>
<dbReference type="SUPFAM" id="SSF47345">
    <property type="entry name" value="Colicin E immunity proteins"/>
    <property type="match status" value="1"/>
</dbReference>
<dbReference type="Gene3D" id="1.10.1200.20">
    <property type="entry name" value="Colicin E immunity protein"/>
    <property type="match status" value="1"/>
</dbReference>
<sequence>MTESEFLAFVIGICNLDYPSDETHIGAILEFKRTSEHPAGSDLIYYPDDGKDCPKEIVSKVKNWRAANGKPGFKQP</sequence>
<gene>
    <name evidence="3" type="ORF">FHK92_08660</name>
</gene>
<dbReference type="EMBL" id="VDLV01000010">
    <property type="protein sequence ID" value="MBA1377880.1"/>
    <property type="molecule type" value="Genomic_DNA"/>
</dbReference>
<evidence type="ECO:0000313" key="4">
    <source>
        <dbReference type="Proteomes" id="UP000572407"/>
    </source>
</evidence>
<dbReference type="GO" id="GO:0015643">
    <property type="term" value="F:toxic substance binding"/>
    <property type="evidence" value="ECO:0007669"/>
    <property type="project" value="InterPro"/>
</dbReference>
<name>A0A7V8RL97_9PSED</name>
<dbReference type="AlphaFoldDB" id="A0A7V8RL97"/>
<dbReference type="CDD" id="cd16363">
    <property type="entry name" value="Col_Im_like"/>
    <property type="match status" value="1"/>
</dbReference>
<organism evidence="3 4">
    <name type="scientific">Pseudomonas brassicacearum subsp. neoaurantiaca</name>
    <dbReference type="NCBI Taxonomy" id="494916"/>
    <lineage>
        <taxon>Bacteria</taxon>
        <taxon>Pseudomonadati</taxon>
        <taxon>Pseudomonadota</taxon>
        <taxon>Gammaproteobacteria</taxon>
        <taxon>Pseudomonadales</taxon>
        <taxon>Pseudomonadaceae</taxon>
        <taxon>Pseudomonas</taxon>
    </lineage>
</organism>